<evidence type="ECO:0000313" key="12">
    <source>
        <dbReference type="Proteomes" id="UP000663845"/>
    </source>
</evidence>
<evidence type="ECO:0000256" key="3">
    <source>
        <dbReference type="ARBA" id="ARBA00022989"/>
    </source>
</evidence>
<feature type="transmembrane region" description="Helical" evidence="8">
    <location>
        <begin position="89"/>
        <end position="114"/>
    </location>
</feature>
<feature type="transmembrane region" description="Helical" evidence="8">
    <location>
        <begin position="221"/>
        <end position="244"/>
    </location>
</feature>
<feature type="transmembrane region" description="Helical" evidence="8">
    <location>
        <begin position="46"/>
        <end position="69"/>
    </location>
</feature>
<feature type="transmembrane region" description="Helical" evidence="8">
    <location>
        <begin position="250"/>
        <end position="274"/>
    </location>
</feature>
<dbReference type="PANTHER" id="PTHR24240">
    <property type="entry name" value="OPSIN"/>
    <property type="match status" value="1"/>
</dbReference>
<comment type="caution">
    <text evidence="10">The sequence shown here is derived from an EMBL/GenBank/DDBJ whole genome shotgun (WGS) entry which is preliminary data.</text>
</comment>
<evidence type="ECO:0000259" key="9">
    <source>
        <dbReference type="PROSITE" id="PS50262"/>
    </source>
</evidence>
<feature type="transmembrane region" description="Helical" evidence="8">
    <location>
        <begin position="126"/>
        <end position="147"/>
    </location>
</feature>
<dbReference type="InterPro" id="IPR050125">
    <property type="entry name" value="GPCR_opsins"/>
</dbReference>
<gene>
    <name evidence="10" type="ORF">JYZ213_LOCUS37212</name>
    <name evidence="11" type="ORF">OXD698_LOCUS20393</name>
</gene>
<dbReference type="GO" id="GO:0016020">
    <property type="term" value="C:membrane"/>
    <property type="evidence" value="ECO:0007669"/>
    <property type="project" value="UniProtKB-SubCell"/>
</dbReference>
<dbReference type="InterPro" id="IPR017452">
    <property type="entry name" value="GPCR_Rhodpsn_7TM"/>
</dbReference>
<evidence type="ECO:0000313" key="11">
    <source>
        <dbReference type="EMBL" id="CAF3836420.1"/>
    </source>
</evidence>
<dbReference type="Gene3D" id="1.20.1070.10">
    <property type="entry name" value="Rhodopsin 7-helix transmembrane proteins"/>
    <property type="match status" value="1"/>
</dbReference>
<keyword evidence="2 8" id="KW-0812">Transmembrane</keyword>
<evidence type="ECO:0000256" key="2">
    <source>
        <dbReference type="ARBA" id="ARBA00022692"/>
    </source>
</evidence>
<dbReference type="Proteomes" id="UP000663844">
    <property type="component" value="Unassembled WGS sequence"/>
</dbReference>
<evidence type="ECO:0000256" key="4">
    <source>
        <dbReference type="ARBA" id="ARBA00023040"/>
    </source>
</evidence>
<feature type="transmembrane region" description="Helical" evidence="8">
    <location>
        <begin position="167"/>
        <end position="189"/>
    </location>
</feature>
<organism evidence="10 12">
    <name type="scientific">Adineta steineri</name>
    <dbReference type="NCBI Taxonomy" id="433720"/>
    <lineage>
        <taxon>Eukaryota</taxon>
        <taxon>Metazoa</taxon>
        <taxon>Spiralia</taxon>
        <taxon>Gnathifera</taxon>
        <taxon>Rotifera</taxon>
        <taxon>Eurotatoria</taxon>
        <taxon>Bdelloidea</taxon>
        <taxon>Adinetida</taxon>
        <taxon>Adinetidae</taxon>
        <taxon>Adineta</taxon>
    </lineage>
</organism>
<dbReference type="SUPFAM" id="SSF81321">
    <property type="entry name" value="Family A G protein-coupled receptor-like"/>
    <property type="match status" value="1"/>
</dbReference>
<name>A0A815KBX9_9BILA</name>
<evidence type="ECO:0000256" key="5">
    <source>
        <dbReference type="ARBA" id="ARBA00023136"/>
    </source>
</evidence>
<dbReference type="Proteomes" id="UP000663845">
    <property type="component" value="Unassembled WGS sequence"/>
</dbReference>
<dbReference type="EMBL" id="CAJOAZ010001614">
    <property type="protein sequence ID" value="CAF3836420.1"/>
    <property type="molecule type" value="Genomic_DNA"/>
</dbReference>
<sequence length="296" mass="34664">MITFETWFICFDIFMMIGLILTIILSSIFLLVIISDKTCHTLPMMLIANTCFSQFIFTSDILFMIIVTLKNDLKQIDYQDSLCILRGYLSYALCIIMNCSFLLQALHRYILVVYPTRLFWQTKQIYILFICITWIYGFLSPLAFIFTGDITYDVDNQICQIPLKLSFSLIFAISNVYIIPTFLIQLIYMKLVRYVKEIRQRVTTGNSLFRAQRELRMVRRILIILTILIILGLPYTVFILISFFTEPPKYHFRIAGIFINSSSVFVMIALFQFTEPLKVSVLKRINLRPTAIRTIT</sequence>
<feature type="domain" description="G-protein coupled receptors family 1 profile" evidence="9">
    <location>
        <begin position="25"/>
        <end position="270"/>
    </location>
</feature>
<reference evidence="10" key="1">
    <citation type="submission" date="2021-02" db="EMBL/GenBank/DDBJ databases">
        <authorList>
            <person name="Nowell W R."/>
        </authorList>
    </citation>
    <scope>NUCLEOTIDE SEQUENCE</scope>
</reference>
<keyword evidence="5 8" id="KW-0472">Membrane</keyword>
<evidence type="ECO:0000256" key="8">
    <source>
        <dbReference type="SAM" id="Phobius"/>
    </source>
</evidence>
<keyword evidence="4" id="KW-0297">G-protein coupled receptor</keyword>
<dbReference type="EMBL" id="CAJNOG010000973">
    <property type="protein sequence ID" value="CAF1391056.1"/>
    <property type="molecule type" value="Genomic_DNA"/>
</dbReference>
<keyword evidence="7" id="KW-0807">Transducer</keyword>
<keyword evidence="3 8" id="KW-1133">Transmembrane helix</keyword>
<evidence type="ECO:0000256" key="1">
    <source>
        <dbReference type="ARBA" id="ARBA00004141"/>
    </source>
</evidence>
<proteinExistence type="predicted"/>
<evidence type="ECO:0000313" key="10">
    <source>
        <dbReference type="EMBL" id="CAF1391056.1"/>
    </source>
</evidence>
<dbReference type="AlphaFoldDB" id="A0A815KBX9"/>
<dbReference type="InterPro" id="IPR000276">
    <property type="entry name" value="GPCR_Rhodpsn"/>
</dbReference>
<comment type="subcellular location">
    <subcellularLocation>
        <location evidence="1">Membrane</location>
        <topology evidence="1">Multi-pass membrane protein</topology>
    </subcellularLocation>
</comment>
<dbReference type="Pfam" id="PF00001">
    <property type="entry name" value="7tm_1"/>
    <property type="match status" value="1"/>
</dbReference>
<accession>A0A815KBX9</accession>
<dbReference type="PROSITE" id="PS50262">
    <property type="entry name" value="G_PROTEIN_RECEP_F1_2"/>
    <property type="match status" value="1"/>
</dbReference>
<keyword evidence="6" id="KW-0675">Receptor</keyword>
<evidence type="ECO:0000256" key="6">
    <source>
        <dbReference type="ARBA" id="ARBA00023170"/>
    </source>
</evidence>
<evidence type="ECO:0000256" key="7">
    <source>
        <dbReference type="ARBA" id="ARBA00023224"/>
    </source>
</evidence>
<dbReference type="GO" id="GO:0004930">
    <property type="term" value="F:G protein-coupled receptor activity"/>
    <property type="evidence" value="ECO:0007669"/>
    <property type="project" value="UniProtKB-KW"/>
</dbReference>
<dbReference type="CDD" id="cd00637">
    <property type="entry name" value="7tm_classA_rhodopsin-like"/>
    <property type="match status" value="1"/>
</dbReference>
<feature type="transmembrane region" description="Helical" evidence="8">
    <location>
        <begin position="6"/>
        <end position="34"/>
    </location>
</feature>
<protein>
    <recommendedName>
        <fullName evidence="9">G-protein coupled receptors family 1 profile domain-containing protein</fullName>
    </recommendedName>
</protein>